<evidence type="ECO:0000256" key="5">
    <source>
        <dbReference type="ARBA" id="ARBA00023136"/>
    </source>
</evidence>
<dbReference type="PANTHER" id="PTHR30619:SF7">
    <property type="entry name" value="BETA-LACTAMASE DOMAIN PROTEIN"/>
    <property type="match status" value="1"/>
</dbReference>
<feature type="transmembrane region" description="Helical" evidence="6">
    <location>
        <begin position="70"/>
        <end position="86"/>
    </location>
</feature>
<reference evidence="9 10" key="1">
    <citation type="submission" date="2017-03" db="EMBL/GenBank/DDBJ databases">
        <title>Paenibacillus larvae genome sequencing.</title>
        <authorList>
            <person name="Dingman D.W."/>
        </authorList>
    </citation>
    <scope>NUCLEOTIDE SEQUENCE [LARGE SCALE GENOMIC DNA]</scope>
    <source>
        <strain evidence="9 10">SAG 10367</strain>
    </source>
</reference>
<keyword evidence="5 6" id="KW-0472">Membrane</keyword>
<proteinExistence type="predicted"/>
<dbReference type="Proteomes" id="UP000192727">
    <property type="component" value="Chromosome"/>
</dbReference>
<dbReference type="EMBL" id="CP020557">
    <property type="protein sequence ID" value="ARF67269.1"/>
    <property type="molecule type" value="Genomic_DNA"/>
</dbReference>
<evidence type="ECO:0000256" key="3">
    <source>
        <dbReference type="ARBA" id="ARBA00022692"/>
    </source>
</evidence>
<name>A0A1V0UPS0_9BACL</name>
<dbReference type="InterPro" id="IPR004477">
    <property type="entry name" value="ComEC_N"/>
</dbReference>
<dbReference type="NCBIfam" id="TIGR00360">
    <property type="entry name" value="ComEC_N-term"/>
    <property type="match status" value="1"/>
</dbReference>
<dbReference type="InterPro" id="IPR025405">
    <property type="entry name" value="DUF4131"/>
</dbReference>
<protein>
    <recommendedName>
        <fullName evidence="11">DNA internalization-related competence protein ComEC/Rec2</fullName>
    </recommendedName>
</protein>
<feature type="transmembrane region" description="Helical" evidence="6">
    <location>
        <begin position="311"/>
        <end position="331"/>
    </location>
</feature>
<evidence type="ECO:0000313" key="10">
    <source>
        <dbReference type="Proteomes" id="UP000192727"/>
    </source>
</evidence>
<feature type="domain" description="ComEC/Rec2-related protein" evidence="7">
    <location>
        <begin position="259"/>
        <end position="331"/>
    </location>
</feature>
<evidence type="ECO:0000313" key="9">
    <source>
        <dbReference type="EMBL" id="ARF67269.1"/>
    </source>
</evidence>
<accession>A0A1V0UPS0</accession>
<evidence type="ECO:0000259" key="7">
    <source>
        <dbReference type="Pfam" id="PF03772"/>
    </source>
</evidence>
<dbReference type="Pfam" id="PF03772">
    <property type="entry name" value="Competence"/>
    <property type="match status" value="1"/>
</dbReference>
<gene>
    <name evidence="9" type="ORF">B7C51_04675</name>
</gene>
<keyword evidence="2" id="KW-1003">Cell membrane</keyword>
<evidence type="ECO:0000256" key="4">
    <source>
        <dbReference type="ARBA" id="ARBA00022989"/>
    </source>
</evidence>
<evidence type="ECO:0000256" key="6">
    <source>
        <dbReference type="SAM" id="Phobius"/>
    </source>
</evidence>
<dbReference type="InterPro" id="IPR052159">
    <property type="entry name" value="Competence_DNA_uptake"/>
</dbReference>
<comment type="subcellular location">
    <subcellularLocation>
        <location evidence="1">Cell membrane</location>
        <topology evidence="1">Multi-pass membrane protein</topology>
    </subcellularLocation>
</comment>
<feature type="transmembrane region" description="Helical" evidence="6">
    <location>
        <begin position="280"/>
        <end position="302"/>
    </location>
</feature>
<dbReference type="GO" id="GO:0005886">
    <property type="term" value="C:plasma membrane"/>
    <property type="evidence" value="ECO:0007669"/>
    <property type="project" value="UniProtKB-SubCell"/>
</dbReference>
<dbReference type="Pfam" id="PF13567">
    <property type="entry name" value="DUF4131"/>
    <property type="match status" value="1"/>
</dbReference>
<feature type="domain" description="DUF4131" evidence="8">
    <location>
        <begin position="49"/>
        <end position="213"/>
    </location>
</feature>
<evidence type="ECO:0000256" key="2">
    <source>
        <dbReference type="ARBA" id="ARBA00022475"/>
    </source>
</evidence>
<organism evidence="9 10">
    <name type="scientific">Paenibacillus larvae subsp. pulvifaciens</name>
    <dbReference type="NCBI Taxonomy" id="1477"/>
    <lineage>
        <taxon>Bacteria</taxon>
        <taxon>Bacillati</taxon>
        <taxon>Bacillota</taxon>
        <taxon>Bacilli</taxon>
        <taxon>Bacillales</taxon>
        <taxon>Paenibacillaceae</taxon>
        <taxon>Paenibacillus</taxon>
    </lineage>
</organism>
<dbReference type="PANTHER" id="PTHR30619">
    <property type="entry name" value="DNA INTERNALIZATION/COMPETENCE PROTEIN COMEC/REC2"/>
    <property type="match status" value="1"/>
</dbReference>
<sequence>MYYTKRGSFFVCRKGVFMKQRPIVALAVLWAAGYAVARCLPDGLLGTASSLIMAALAAAAWLVRLPYRRWISMLLILAASAGWYQGADTRNVSAFGALVPDPFPGSGMEVEVRGTLASTVRVDGDRASFVLRTEEASSAVGRGGNLHERVQVSVRLLREEEQQTAAAWKRGDRLALHGTLREPGAARNFGGFDYRSHLRQQHIHWLLTLKGTEGVQVSSVPFQWSPVQLLRWNDALRDFLKNRINELFRPEYTGLMKAMLIGWKEEIDLEQYGQFSDLGLTHIMAISGLHVGVFIGSLLWVLKRLGWSRELYLLTGILFLPLYMLLTGAAPQRSGRELWAW</sequence>
<evidence type="ECO:0008006" key="11">
    <source>
        <dbReference type="Google" id="ProtNLM"/>
    </source>
</evidence>
<keyword evidence="4 6" id="KW-1133">Transmembrane helix</keyword>
<evidence type="ECO:0000259" key="8">
    <source>
        <dbReference type="Pfam" id="PF13567"/>
    </source>
</evidence>
<dbReference type="AlphaFoldDB" id="A0A1V0UPS0"/>
<keyword evidence="3 6" id="KW-0812">Transmembrane</keyword>
<feature type="transmembrane region" description="Helical" evidence="6">
    <location>
        <begin position="47"/>
        <end position="63"/>
    </location>
</feature>
<evidence type="ECO:0000256" key="1">
    <source>
        <dbReference type="ARBA" id="ARBA00004651"/>
    </source>
</evidence>